<accession>A0A927B9P5</accession>
<keyword evidence="1" id="KW-1133">Transmembrane helix</keyword>
<evidence type="ECO:0000313" key="2">
    <source>
        <dbReference type="EMBL" id="MBD2757741.1"/>
    </source>
</evidence>
<keyword evidence="1" id="KW-0472">Membrane</keyword>
<gene>
    <name evidence="2" type="ORF">IC230_33055</name>
</gene>
<proteinExistence type="predicted"/>
<evidence type="ECO:0000313" key="3">
    <source>
        <dbReference type="Proteomes" id="UP000653797"/>
    </source>
</evidence>
<reference evidence="2" key="1">
    <citation type="submission" date="2020-09" db="EMBL/GenBank/DDBJ databases">
        <authorList>
            <person name="Kim M.K."/>
        </authorList>
    </citation>
    <scope>NUCLEOTIDE SEQUENCE</scope>
    <source>
        <strain evidence="2">BT704</strain>
    </source>
</reference>
<keyword evidence="1" id="KW-0812">Transmembrane</keyword>
<sequence>MNPFSQMSVEKLQKQAKTIKLVTGMLAGMLAVLLVMAILLSIKKGFSTLVVVPFGLLPIVLINVNSLKQIKKELESRGEAI</sequence>
<evidence type="ECO:0000256" key="1">
    <source>
        <dbReference type="SAM" id="Phobius"/>
    </source>
</evidence>
<dbReference type="AlphaFoldDB" id="A0A927B9P5"/>
<feature type="transmembrane region" description="Helical" evidence="1">
    <location>
        <begin position="46"/>
        <end position="67"/>
    </location>
</feature>
<organism evidence="2 3">
    <name type="scientific">Spirosoma validum</name>
    <dbReference type="NCBI Taxonomy" id="2771355"/>
    <lineage>
        <taxon>Bacteria</taxon>
        <taxon>Pseudomonadati</taxon>
        <taxon>Bacteroidota</taxon>
        <taxon>Cytophagia</taxon>
        <taxon>Cytophagales</taxon>
        <taxon>Cytophagaceae</taxon>
        <taxon>Spirosoma</taxon>
    </lineage>
</organism>
<comment type="caution">
    <text evidence="2">The sequence shown here is derived from an EMBL/GenBank/DDBJ whole genome shotgun (WGS) entry which is preliminary data.</text>
</comment>
<name>A0A927B9P5_9BACT</name>
<dbReference type="Proteomes" id="UP000653797">
    <property type="component" value="Unassembled WGS sequence"/>
</dbReference>
<feature type="transmembrane region" description="Helical" evidence="1">
    <location>
        <begin position="21"/>
        <end position="40"/>
    </location>
</feature>
<dbReference type="EMBL" id="JACXAA010000030">
    <property type="protein sequence ID" value="MBD2757741.1"/>
    <property type="molecule type" value="Genomic_DNA"/>
</dbReference>
<protein>
    <submittedName>
        <fullName evidence="2">Redox-active disulfide protein 2</fullName>
    </submittedName>
</protein>
<keyword evidence="3" id="KW-1185">Reference proteome</keyword>